<dbReference type="RefSeq" id="WP_306679865.1">
    <property type="nucleotide sequence ID" value="NZ_JAVDBT010000005.1"/>
</dbReference>
<accession>A0ABU0VWN6</accession>
<feature type="chain" id="PRO_5045252351" description="Porin" evidence="1">
    <location>
        <begin position="27"/>
        <end position="218"/>
    </location>
</feature>
<organism evidence="2 3">
    <name type="scientific">Pseudogemmobacter lacusdianii</name>
    <dbReference type="NCBI Taxonomy" id="3069608"/>
    <lineage>
        <taxon>Bacteria</taxon>
        <taxon>Pseudomonadati</taxon>
        <taxon>Pseudomonadota</taxon>
        <taxon>Alphaproteobacteria</taxon>
        <taxon>Rhodobacterales</taxon>
        <taxon>Paracoccaceae</taxon>
        <taxon>Pseudogemmobacter</taxon>
    </lineage>
</organism>
<feature type="signal peptide" evidence="1">
    <location>
        <begin position="1"/>
        <end position="26"/>
    </location>
</feature>
<dbReference type="EMBL" id="JAVDBT010000005">
    <property type="protein sequence ID" value="MDQ2066172.1"/>
    <property type="molecule type" value="Genomic_DNA"/>
</dbReference>
<evidence type="ECO:0008006" key="4">
    <source>
        <dbReference type="Google" id="ProtNLM"/>
    </source>
</evidence>
<protein>
    <recommendedName>
        <fullName evidence="4">Porin</fullName>
    </recommendedName>
</protein>
<evidence type="ECO:0000313" key="2">
    <source>
        <dbReference type="EMBL" id="MDQ2066172.1"/>
    </source>
</evidence>
<proteinExistence type="predicted"/>
<evidence type="ECO:0000256" key="1">
    <source>
        <dbReference type="SAM" id="SignalP"/>
    </source>
</evidence>
<comment type="caution">
    <text evidence="2">The sequence shown here is derived from an EMBL/GenBank/DDBJ whole genome shotgun (WGS) entry which is preliminary data.</text>
</comment>
<dbReference type="Proteomes" id="UP001239680">
    <property type="component" value="Unassembled WGS sequence"/>
</dbReference>
<gene>
    <name evidence="2" type="ORF">Q9295_07300</name>
</gene>
<evidence type="ECO:0000313" key="3">
    <source>
        <dbReference type="Proteomes" id="UP001239680"/>
    </source>
</evidence>
<reference evidence="2 3" key="1">
    <citation type="submission" date="2023-08" db="EMBL/GenBank/DDBJ databases">
        <title>Characterization of two Paracoccaceae strains isolated from Phycosphere and proposal of Xinfangfangia lacusdiani sp. nov.</title>
        <authorList>
            <person name="Deng Y."/>
            <person name="Zhang Y.Q."/>
        </authorList>
    </citation>
    <scope>NUCLEOTIDE SEQUENCE [LARGE SCALE GENOMIC DNA]</scope>
    <source>
        <strain evidence="2 3">CPCC 101601</strain>
    </source>
</reference>
<keyword evidence="1" id="KW-0732">Signal</keyword>
<sequence length="218" mass="24204">MRSQKTRFGLSLSLVTGLLAASPTLAQEMTLYGGLELEHLTEGDWDAQTEVSGYLELEYGGAYVGATAHGLDVDGEDYFDVYVGYRGESGQLSYTGYATYYINTDSVANWDDYVELGVEFDYAVNDAFSLGADFYYEPKNSHSSHYLSAAYTISDSFSTDISIGRYEDGAGGWSKEWELGGTYYIGDETSIDLRYYEGEDYGGYFGLSLAWDTTIFTR</sequence>
<keyword evidence="3" id="KW-1185">Reference proteome</keyword>
<name>A0ABU0VWN6_9RHOB</name>